<organism evidence="1 2">
    <name type="scientific">Desulfoluna spongiiphila</name>
    <dbReference type="NCBI Taxonomy" id="419481"/>
    <lineage>
        <taxon>Bacteria</taxon>
        <taxon>Pseudomonadati</taxon>
        <taxon>Thermodesulfobacteriota</taxon>
        <taxon>Desulfobacteria</taxon>
        <taxon>Desulfobacterales</taxon>
        <taxon>Desulfolunaceae</taxon>
        <taxon>Desulfoluna</taxon>
    </lineage>
</organism>
<dbReference type="STRING" id="419481.SAMN05216233_109176"/>
<evidence type="ECO:0000313" key="1">
    <source>
        <dbReference type="EMBL" id="SCY45831.1"/>
    </source>
</evidence>
<accession>A0A1G5G328</accession>
<dbReference type="OrthoDB" id="5452715at2"/>
<name>A0A1G5G328_9BACT</name>
<gene>
    <name evidence="1" type="ORF">SAMN05216233_109176</name>
</gene>
<keyword evidence="2" id="KW-1185">Reference proteome</keyword>
<evidence type="ECO:0000313" key="2">
    <source>
        <dbReference type="Proteomes" id="UP000198870"/>
    </source>
</evidence>
<dbReference type="AlphaFoldDB" id="A0A1G5G328"/>
<sequence length="231" mass="25370">MKLEKIVMVAGEPVPLVREHVSLDISTPGRADFTVISDKPLSGIVEMAMGDARKDPVAFFTGFVVRSHTVDARQQRLFCRELSAVLWGSLPVSIRNASLRDVLGVYARKTGLSFVVPEAAYADTPCPAFQTIANGIHGLDSMGAVFAIPNYIWQQQGDGQVFVGAWEDSRWANKPFTVPETFFQDVQLDGTKTLQAVPGLRPGVQMNGQYITSLQLKEHFMVVTCAKRLDA</sequence>
<dbReference type="RefSeq" id="WP_092211235.1">
    <property type="nucleotide sequence ID" value="NZ_FMUX01000009.1"/>
</dbReference>
<dbReference type="EMBL" id="FMUX01000009">
    <property type="protein sequence ID" value="SCY45831.1"/>
    <property type="molecule type" value="Genomic_DNA"/>
</dbReference>
<protein>
    <submittedName>
        <fullName evidence="1">Uncharacterized protein</fullName>
    </submittedName>
</protein>
<proteinExistence type="predicted"/>
<dbReference type="Proteomes" id="UP000198870">
    <property type="component" value="Unassembled WGS sequence"/>
</dbReference>
<reference evidence="1 2" key="1">
    <citation type="submission" date="2016-10" db="EMBL/GenBank/DDBJ databases">
        <authorList>
            <person name="de Groot N.N."/>
        </authorList>
    </citation>
    <scope>NUCLEOTIDE SEQUENCE [LARGE SCALE GENOMIC DNA]</scope>
    <source>
        <strain evidence="1 2">AA1</strain>
    </source>
</reference>